<dbReference type="SUPFAM" id="SSF82866">
    <property type="entry name" value="Multidrug efflux transporter AcrB transmembrane domain"/>
    <property type="match status" value="2"/>
</dbReference>
<feature type="transmembrane region" description="Helical" evidence="6">
    <location>
        <begin position="1187"/>
        <end position="1213"/>
    </location>
</feature>
<evidence type="ECO:0000256" key="6">
    <source>
        <dbReference type="SAM" id="Phobius"/>
    </source>
</evidence>
<dbReference type="Proteomes" id="UP000005207">
    <property type="component" value="Linkage group LG12"/>
</dbReference>
<feature type="transmembrane region" description="Helical" evidence="6">
    <location>
        <begin position="1254"/>
        <end position="1274"/>
    </location>
</feature>
<feature type="transmembrane region" description="Helical" evidence="6">
    <location>
        <begin position="1092"/>
        <end position="1110"/>
    </location>
</feature>
<proteinExistence type="predicted"/>
<keyword evidence="9" id="KW-1185">Reference proteome</keyword>
<feature type="transmembrane region" description="Helical" evidence="6">
    <location>
        <begin position="1219"/>
        <end position="1242"/>
    </location>
</feature>
<dbReference type="Pfam" id="PF03176">
    <property type="entry name" value="MMPL"/>
    <property type="match status" value="2"/>
</dbReference>
<evidence type="ECO:0000256" key="5">
    <source>
        <dbReference type="SAM" id="MobiDB-lite"/>
    </source>
</evidence>
<dbReference type="Pfam" id="PF22894">
    <property type="entry name" value="DUF7023"/>
    <property type="match status" value="1"/>
</dbReference>
<feature type="transmembrane region" description="Helical" evidence="6">
    <location>
        <begin position="540"/>
        <end position="557"/>
    </location>
</feature>
<evidence type="ECO:0000259" key="7">
    <source>
        <dbReference type="PROSITE" id="PS50156"/>
    </source>
</evidence>
<dbReference type="PANTHER" id="PTHR46687:SF1">
    <property type="entry name" value="PROTEIN DISPATCHED HOMOLOG 3"/>
    <property type="match status" value="1"/>
</dbReference>
<dbReference type="eggNOG" id="KOG3664">
    <property type="taxonomic scope" value="Eukaryota"/>
</dbReference>
<gene>
    <name evidence="8" type="primary">DISP3</name>
    <name evidence="8" type="synonym">disp3</name>
</gene>
<evidence type="ECO:0000256" key="2">
    <source>
        <dbReference type="ARBA" id="ARBA00022692"/>
    </source>
</evidence>
<keyword evidence="3 6" id="KW-1133">Transmembrane helix</keyword>
<dbReference type="Gene3D" id="1.20.1640.10">
    <property type="entry name" value="Multidrug efflux transporter AcrB transmembrane domain"/>
    <property type="match status" value="2"/>
</dbReference>
<protein>
    <submittedName>
        <fullName evidence="8">Dispatched RND transporter family member 3</fullName>
    </submittedName>
</protein>
<evidence type="ECO:0000256" key="3">
    <source>
        <dbReference type="ARBA" id="ARBA00022989"/>
    </source>
</evidence>
<dbReference type="Ensembl" id="ENSONIT00000014759.2">
    <property type="protein sequence ID" value="ENSONIP00000014747.2"/>
    <property type="gene ID" value="ENSONIG00000011711.2"/>
</dbReference>
<evidence type="ECO:0000256" key="4">
    <source>
        <dbReference type="ARBA" id="ARBA00023136"/>
    </source>
</evidence>
<dbReference type="GeneTree" id="ENSGT00940000157931"/>
<reference evidence="9" key="1">
    <citation type="submission" date="2012-01" db="EMBL/GenBank/DDBJ databases">
        <title>The Genome Sequence of Oreochromis niloticus (Nile Tilapia).</title>
        <authorList>
            <consortium name="Broad Institute Genome Assembly Team"/>
            <consortium name="Broad Institute Sequencing Platform"/>
            <person name="Di Palma F."/>
            <person name="Johnson J."/>
            <person name="Lander E.S."/>
            <person name="Lindblad-Toh K."/>
        </authorList>
    </citation>
    <scope>NUCLEOTIDE SEQUENCE [LARGE SCALE GENOMIC DNA]</scope>
</reference>
<keyword evidence="2 6" id="KW-0812">Transmembrane</keyword>
<feature type="transmembrane region" description="Helical" evidence="6">
    <location>
        <begin position="1116"/>
        <end position="1138"/>
    </location>
</feature>
<sequence>MIKWSYVSLTGAAMDVDDEPLLFHTSWGGGEEEEEEELEEDDGAAHAAEQSCSSGDAGVCGLWKVVGWVYTQPWASGAVLGAAVLLPCALFAYMLLYCPPLDIDLSYSAFEVHSHFSAERFDALAIAVKTQLGSWDRRRRDIDNMESEALRELLLEKLGRKGVFNKMDNEDTGSSAPQRDPLQASDHQKRGAAASRDERTAPHLGQGETGTHESINPGKEEEEARLGHGNSTFSLIRKRRFVPNYYLQSQALWRIELVFVAQGKGERNIFTPERLQTIHQVERLLMQHPQFHQFCWKPLELLRDLPLGPSYCSPPSSLLSYLYPSERGGKIYYDGMGPDLADIKGSLSLAITHPQFYWYVDESLSPEHLSSSLLRSEIHFGAPLPSYYSLQDRADEQRTRFKNFVVQYADILAKQSTSQVKVLYGGTELFDDEVRHTFHNDMMLAVVSGACITVLVYVLTSFSVFLTFFGLASIGLSCLMALFLYHVVFGVRYLGILNGVAAFVIIGIGVDDVFVFISTFRQASHLHQPQQRMIYTIKTAGRATFLTSFTTAAAYAANTFSQIPAVHDFGLFMALIVSCCWLWVSVLMPALSLSLSPPKLSTPRSWKLFSGLSANHSPLSDEDDDVALLSVEMEPGEIIICLASEWRLAGGLVVKMCVFLLVLVFSAAFCCLLRPATHAPLLFRQDTNLQSLLALRSNLSGQGISCPMCSGVFMEKPHPLPTHAPSSAFLYSTHQQRPSRTTPAAAPSPLVTVYVSKLDHGASTTIYRFSLNTSIPSPWKMCSTEREEVSSFQPHGNYTARMTVCVSHVYLPYDSWMITSGSCDPRHGWTPDFSFYVASSPQQHSRKLYFAQCRLRPHPSRVCVNPPGCGISSGPDGPSRGNPSSAAKTNPSKTFGFNPCSGGVCGHPAVRPLVDTGAMVFLVFGILGVNRTERRDNHVIGDMGSIILDPDFDIFQEMGHLCKICKAVSANTQLVKPGGAQCLPSGNKLSSILPLLHPECHSLPEPNLLPGQLSHGAVGMHGGKVRWLSMAFESTTYKGKSSFQTYSDFLQWENFIQEQLATLPQTSSLQRGFQTCEHWKQIFMEIIGVESALWSLLLSLAICVAAVSVFTAHPLLLLPVLVTILGVICLVVALMYWLGWEMGAVEAISLSILVGSSVDYCLHLVEGYLLEPQAERQRRTLEAVNHVGVAIVSSAVTTAISTVPLFFCVIVPFAKFGQIVAINTAVSILFTLTVTVATLACVAPARFSRHPGAVLKASLAVMAAASLGAALWWVGGQLGAMAWQSLAT</sequence>
<dbReference type="GO" id="GO:0005737">
    <property type="term" value="C:cytoplasm"/>
    <property type="evidence" value="ECO:0007669"/>
    <property type="project" value="TreeGrafter"/>
</dbReference>
<feature type="transmembrane region" description="Helical" evidence="6">
    <location>
        <begin position="465"/>
        <end position="488"/>
    </location>
</feature>
<dbReference type="GO" id="GO:0016020">
    <property type="term" value="C:membrane"/>
    <property type="evidence" value="ECO:0007669"/>
    <property type="project" value="UniProtKB-SubCell"/>
</dbReference>
<evidence type="ECO:0000256" key="1">
    <source>
        <dbReference type="ARBA" id="ARBA00004141"/>
    </source>
</evidence>
<keyword evidence="4 6" id="KW-0472">Membrane</keyword>
<organism evidence="8 9">
    <name type="scientific">Oreochromis niloticus</name>
    <name type="common">Nile tilapia</name>
    <name type="synonym">Tilapia nilotica</name>
    <dbReference type="NCBI Taxonomy" id="8128"/>
    <lineage>
        <taxon>Eukaryota</taxon>
        <taxon>Metazoa</taxon>
        <taxon>Chordata</taxon>
        <taxon>Craniata</taxon>
        <taxon>Vertebrata</taxon>
        <taxon>Euteleostomi</taxon>
        <taxon>Actinopterygii</taxon>
        <taxon>Neopterygii</taxon>
        <taxon>Teleostei</taxon>
        <taxon>Neoteleostei</taxon>
        <taxon>Acanthomorphata</taxon>
        <taxon>Ovalentaria</taxon>
        <taxon>Cichlomorphae</taxon>
        <taxon>Cichliformes</taxon>
        <taxon>Cichlidae</taxon>
        <taxon>African cichlids</taxon>
        <taxon>Pseudocrenilabrinae</taxon>
        <taxon>Oreochromini</taxon>
        <taxon>Oreochromis</taxon>
    </lineage>
</organism>
<reference evidence="8" key="3">
    <citation type="submission" date="2025-09" db="UniProtKB">
        <authorList>
            <consortium name="Ensembl"/>
        </authorList>
    </citation>
    <scope>IDENTIFICATION</scope>
</reference>
<evidence type="ECO:0000313" key="8">
    <source>
        <dbReference type="Ensembl" id="ENSONIP00000014747.2"/>
    </source>
</evidence>
<feature type="transmembrane region" description="Helical" evidence="6">
    <location>
        <begin position="500"/>
        <end position="520"/>
    </location>
</feature>
<accession>I3K0V2</accession>
<feature type="domain" description="SSD" evidence="7">
    <location>
        <begin position="489"/>
        <end position="594"/>
    </location>
</feature>
<dbReference type="PANTHER" id="PTHR46687">
    <property type="entry name" value="PROTEIN DISPATCHED HOMOLOG 3"/>
    <property type="match status" value="1"/>
</dbReference>
<feature type="region of interest" description="Disordered" evidence="5">
    <location>
        <begin position="166"/>
        <end position="226"/>
    </location>
</feature>
<feature type="transmembrane region" description="Helical" evidence="6">
    <location>
        <begin position="569"/>
        <end position="591"/>
    </location>
</feature>
<dbReference type="InterPro" id="IPR042480">
    <property type="entry name" value="DISP3"/>
</dbReference>
<comment type="subcellular location">
    <subcellularLocation>
        <location evidence="1">Membrane</location>
        <topology evidence="1">Multi-pass membrane protein</topology>
    </subcellularLocation>
</comment>
<name>I3K0V2_ORENI</name>
<dbReference type="HOGENOM" id="CLU_007038_0_0_1"/>
<reference evidence="8" key="2">
    <citation type="submission" date="2025-08" db="UniProtKB">
        <authorList>
            <consortium name="Ensembl"/>
        </authorList>
    </citation>
    <scope>IDENTIFICATION</scope>
</reference>
<feature type="transmembrane region" description="Helical" evidence="6">
    <location>
        <begin position="652"/>
        <end position="673"/>
    </location>
</feature>
<dbReference type="InterPro" id="IPR053954">
    <property type="entry name" value="DUF7023"/>
</dbReference>
<dbReference type="InterPro" id="IPR000731">
    <property type="entry name" value="SSD"/>
</dbReference>
<dbReference type="InterPro" id="IPR004869">
    <property type="entry name" value="MMPL_dom"/>
</dbReference>
<dbReference type="PROSITE" id="PS50156">
    <property type="entry name" value="SSD"/>
    <property type="match status" value="1"/>
</dbReference>
<dbReference type="STRING" id="8128.ENSONIP00000041968"/>
<feature type="transmembrane region" description="Helical" evidence="6">
    <location>
        <begin position="74"/>
        <end position="96"/>
    </location>
</feature>
<evidence type="ECO:0000313" key="9">
    <source>
        <dbReference type="Proteomes" id="UP000005207"/>
    </source>
</evidence>
<feature type="transmembrane region" description="Helical" evidence="6">
    <location>
        <begin position="442"/>
        <end position="459"/>
    </location>
</feature>